<dbReference type="AlphaFoldDB" id="A0AAC9XJV6"/>
<sequence>MNILNLLINKTEDNVKDLKNYIYTKICYVFSAKNDNLENVFNDIDELLKHNVQLSFLCITDNSITEEYKKLIESKINNYILCELNEDYKIKILDFLIK</sequence>
<reference evidence="1 2" key="1">
    <citation type="submission" date="2017-02" db="EMBL/GenBank/DDBJ databases">
        <title>Complete genome sequence of Brachyspira hampsonii genomovar I strain NSH-16 (ATCC BAA-2463).</title>
        <authorList>
            <person name="Mirajkar N.S."/>
            <person name="Gebhart C.J."/>
        </authorList>
    </citation>
    <scope>NUCLEOTIDE SEQUENCE [LARGE SCALE GENOMIC DNA]</scope>
    <source>
        <strain evidence="1 2">NSH-16</strain>
    </source>
</reference>
<protein>
    <submittedName>
        <fullName evidence="1">Uncharacterized protein</fullName>
    </submittedName>
</protein>
<dbReference type="RefSeq" id="WP_088859724.1">
    <property type="nucleotide sequence ID" value="NZ_CP019914.1"/>
</dbReference>
<accession>A0AAC9XJV6</accession>
<dbReference type="EMBL" id="CP019914">
    <property type="protein sequence ID" value="ASJ20189.1"/>
    <property type="molecule type" value="Genomic_DNA"/>
</dbReference>
<dbReference type="Proteomes" id="UP000264880">
    <property type="component" value="Chromosome"/>
</dbReference>
<proteinExistence type="predicted"/>
<name>A0AAC9XJV6_9SPIR</name>
<dbReference type="KEGG" id="bhp:BHAMNSH16_00380"/>
<evidence type="ECO:0000313" key="2">
    <source>
        <dbReference type="Proteomes" id="UP000264880"/>
    </source>
</evidence>
<keyword evidence="2" id="KW-1185">Reference proteome</keyword>
<gene>
    <name evidence="1" type="ORF">BHAMNSH16_00380</name>
</gene>
<evidence type="ECO:0000313" key="1">
    <source>
        <dbReference type="EMBL" id="ASJ20189.1"/>
    </source>
</evidence>
<organism evidence="1 2">
    <name type="scientific">Brachyspira hampsonii</name>
    <dbReference type="NCBI Taxonomy" id="1287055"/>
    <lineage>
        <taxon>Bacteria</taxon>
        <taxon>Pseudomonadati</taxon>
        <taxon>Spirochaetota</taxon>
        <taxon>Spirochaetia</taxon>
        <taxon>Brachyspirales</taxon>
        <taxon>Brachyspiraceae</taxon>
        <taxon>Brachyspira</taxon>
    </lineage>
</organism>